<accession>A0A2M4DE00</accession>
<keyword evidence="1" id="KW-0732">Signal</keyword>
<sequence length="76" mass="8377">MFGCVMLLACSFLKKMAANLSRTLDPIKSAFLIRHRCLCARSGILASCPGMWTHRASLFATATDFRCTGRCFATAR</sequence>
<feature type="signal peptide" evidence="1">
    <location>
        <begin position="1"/>
        <end position="18"/>
    </location>
</feature>
<dbReference type="EMBL" id="GGFL01011645">
    <property type="protein sequence ID" value="MBW75823.1"/>
    <property type="molecule type" value="Transcribed_RNA"/>
</dbReference>
<dbReference type="AlphaFoldDB" id="A0A2M4DE00"/>
<feature type="chain" id="PRO_5014856905" evidence="1">
    <location>
        <begin position="19"/>
        <end position="76"/>
    </location>
</feature>
<organism evidence="2">
    <name type="scientific">Anopheles darlingi</name>
    <name type="common">Mosquito</name>
    <dbReference type="NCBI Taxonomy" id="43151"/>
    <lineage>
        <taxon>Eukaryota</taxon>
        <taxon>Metazoa</taxon>
        <taxon>Ecdysozoa</taxon>
        <taxon>Arthropoda</taxon>
        <taxon>Hexapoda</taxon>
        <taxon>Insecta</taxon>
        <taxon>Pterygota</taxon>
        <taxon>Neoptera</taxon>
        <taxon>Endopterygota</taxon>
        <taxon>Diptera</taxon>
        <taxon>Nematocera</taxon>
        <taxon>Culicoidea</taxon>
        <taxon>Culicidae</taxon>
        <taxon>Anophelinae</taxon>
        <taxon>Anopheles</taxon>
    </lineage>
</organism>
<protein>
    <submittedName>
        <fullName evidence="2">Putative secreted protein</fullName>
    </submittedName>
</protein>
<reference evidence="2" key="1">
    <citation type="submission" date="2018-01" db="EMBL/GenBank/DDBJ databases">
        <title>An insight into the sialome of Amazonian anophelines.</title>
        <authorList>
            <person name="Ribeiro J.M."/>
            <person name="Scarpassa V."/>
            <person name="Calvo E."/>
        </authorList>
    </citation>
    <scope>NUCLEOTIDE SEQUENCE</scope>
</reference>
<evidence type="ECO:0000313" key="2">
    <source>
        <dbReference type="EMBL" id="MBW75823.1"/>
    </source>
</evidence>
<name>A0A2M4DE00_ANODA</name>
<evidence type="ECO:0000256" key="1">
    <source>
        <dbReference type="SAM" id="SignalP"/>
    </source>
</evidence>
<proteinExistence type="predicted"/>